<dbReference type="Gene3D" id="3.30.70.20">
    <property type="match status" value="2"/>
</dbReference>
<evidence type="ECO:0000259" key="5">
    <source>
        <dbReference type="PROSITE" id="PS51379"/>
    </source>
</evidence>
<dbReference type="PROSITE" id="PS00198">
    <property type="entry name" value="4FE4S_FER_1"/>
    <property type="match status" value="1"/>
</dbReference>
<sequence length="269" mass="29689">MTKLVRVIDMERCMGCRSCIAACHVENHFTPGAPWNMMIEREVGKYPYSRTVFSTMNCMHCEEPACKKACDAIGVQAISKNELGVVIIDYDKCIGCGYCFAVCPYGVPQETRAENIDNLFPGQDKTPYEAIPDSERHPTHRKKGKTYQKCTFCAHKLDKAVADGKVDRIGKDPEYTPSCDLVCPVSARHFGDIEDPSSEVVRIIGEKKAARLKEEFGTHPQVYYVLEGGTTNVDQTCNRGTDRGGLNGLGRKAGQECRTVPRGGAVAQP</sequence>
<keyword evidence="1" id="KW-0004">4Fe-4S</keyword>
<evidence type="ECO:0000256" key="1">
    <source>
        <dbReference type="ARBA" id="ARBA00022485"/>
    </source>
</evidence>
<reference evidence="6" key="1">
    <citation type="submission" date="2024-05" db="EMBL/GenBank/DDBJ databases">
        <title>Genome sequencing of novel strain.</title>
        <authorList>
            <person name="Ganbat D."/>
            <person name="Ganbat S."/>
            <person name="Lee S.-J."/>
        </authorList>
    </citation>
    <scope>NUCLEOTIDE SEQUENCE</scope>
    <source>
        <strain evidence="6">SMD15-11</strain>
    </source>
</reference>
<dbReference type="InterPro" id="IPR017900">
    <property type="entry name" value="4Fe4S_Fe_S_CS"/>
</dbReference>
<dbReference type="EMBL" id="CP154858">
    <property type="protein sequence ID" value="XDT71973.1"/>
    <property type="molecule type" value="Genomic_DNA"/>
</dbReference>
<protein>
    <submittedName>
        <fullName evidence="6">4Fe-4S dicluster domain-containing protein</fullName>
    </submittedName>
</protein>
<dbReference type="RefSeq" id="WP_369600994.1">
    <property type="nucleotide sequence ID" value="NZ_CP154858.1"/>
</dbReference>
<organism evidence="6">
    <name type="scientific">Thermohahella caldifontis</name>
    <dbReference type="NCBI Taxonomy" id="3142973"/>
    <lineage>
        <taxon>Bacteria</taxon>
        <taxon>Pseudomonadati</taxon>
        <taxon>Pseudomonadota</taxon>
        <taxon>Gammaproteobacteria</taxon>
        <taxon>Oceanospirillales</taxon>
        <taxon>Hahellaceae</taxon>
        <taxon>Thermohahella</taxon>
    </lineage>
</organism>
<name>A0AB39UVI3_9GAMM</name>
<dbReference type="SUPFAM" id="SSF54862">
    <property type="entry name" value="4Fe-4S ferredoxins"/>
    <property type="match status" value="1"/>
</dbReference>
<proteinExistence type="predicted"/>
<dbReference type="InterPro" id="IPR017896">
    <property type="entry name" value="4Fe4S_Fe-S-bd"/>
</dbReference>
<dbReference type="GO" id="GO:0051539">
    <property type="term" value="F:4 iron, 4 sulfur cluster binding"/>
    <property type="evidence" value="ECO:0007669"/>
    <property type="project" value="UniProtKB-KW"/>
</dbReference>
<dbReference type="KEGG" id="tcd:AAIA72_14410"/>
<feature type="domain" description="4Fe-4S ferredoxin-type" evidence="5">
    <location>
        <begin position="4"/>
        <end position="34"/>
    </location>
</feature>
<dbReference type="PANTHER" id="PTHR43177:SF3">
    <property type="entry name" value="PROTEIN NRFC HOMOLOG"/>
    <property type="match status" value="1"/>
</dbReference>
<keyword evidence="4" id="KW-0411">Iron-sulfur</keyword>
<dbReference type="PANTHER" id="PTHR43177">
    <property type="entry name" value="PROTEIN NRFC"/>
    <property type="match status" value="1"/>
</dbReference>
<dbReference type="GO" id="GO:0046872">
    <property type="term" value="F:metal ion binding"/>
    <property type="evidence" value="ECO:0007669"/>
    <property type="project" value="UniProtKB-KW"/>
</dbReference>
<dbReference type="InterPro" id="IPR050954">
    <property type="entry name" value="ET_IronSulfur_Cluster-Binding"/>
</dbReference>
<evidence type="ECO:0000256" key="2">
    <source>
        <dbReference type="ARBA" id="ARBA00022723"/>
    </source>
</evidence>
<gene>
    <name evidence="6" type="ORF">AAIA72_14410</name>
</gene>
<keyword evidence="2" id="KW-0479">Metal-binding</keyword>
<dbReference type="PROSITE" id="PS51379">
    <property type="entry name" value="4FE4S_FER_2"/>
    <property type="match status" value="2"/>
</dbReference>
<accession>A0AB39UVI3</accession>
<evidence type="ECO:0000256" key="3">
    <source>
        <dbReference type="ARBA" id="ARBA00023004"/>
    </source>
</evidence>
<keyword evidence="3" id="KW-0408">Iron</keyword>
<dbReference type="Pfam" id="PF13247">
    <property type="entry name" value="Fer4_11"/>
    <property type="match status" value="1"/>
</dbReference>
<evidence type="ECO:0000256" key="4">
    <source>
        <dbReference type="ARBA" id="ARBA00023014"/>
    </source>
</evidence>
<dbReference type="CDD" id="cd10551">
    <property type="entry name" value="PsrB"/>
    <property type="match status" value="1"/>
</dbReference>
<evidence type="ECO:0000313" key="6">
    <source>
        <dbReference type="EMBL" id="XDT71973.1"/>
    </source>
</evidence>
<dbReference type="AlphaFoldDB" id="A0AB39UVI3"/>
<feature type="domain" description="4Fe-4S ferredoxin-type" evidence="5">
    <location>
        <begin position="84"/>
        <end position="113"/>
    </location>
</feature>